<dbReference type="InterPro" id="IPR029058">
    <property type="entry name" value="AB_hydrolase_fold"/>
</dbReference>
<dbReference type="SUPFAM" id="SSF53474">
    <property type="entry name" value="alpha/beta-Hydrolases"/>
    <property type="match status" value="1"/>
</dbReference>
<comment type="caution">
    <text evidence="3">The sequence shown here is derived from an EMBL/GenBank/DDBJ whole genome shotgun (WGS) entry which is preliminary data.</text>
</comment>
<evidence type="ECO:0000256" key="1">
    <source>
        <dbReference type="SAM" id="Coils"/>
    </source>
</evidence>
<feature type="region of interest" description="Disordered" evidence="2">
    <location>
        <begin position="416"/>
        <end position="460"/>
    </location>
</feature>
<evidence type="ECO:0008006" key="5">
    <source>
        <dbReference type="Google" id="ProtNLM"/>
    </source>
</evidence>
<dbReference type="RefSeq" id="WP_227890823.1">
    <property type="nucleotide sequence ID" value="NZ_JAJFZQ010000005.1"/>
</dbReference>
<gene>
    <name evidence="3" type="ORF">LJ752_08110</name>
</gene>
<keyword evidence="1" id="KW-0175">Coiled coil</keyword>
<dbReference type="EMBL" id="JAJFZQ010000005">
    <property type="protein sequence ID" value="MCC3266008.1"/>
    <property type="molecule type" value="Genomic_DNA"/>
</dbReference>
<evidence type="ECO:0000313" key="4">
    <source>
        <dbReference type="Proteomes" id="UP001139168"/>
    </source>
</evidence>
<protein>
    <recommendedName>
        <fullName evidence="5">Alpha/beta hydrolase</fullName>
    </recommendedName>
</protein>
<keyword evidence="4" id="KW-1185">Reference proteome</keyword>
<feature type="compositionally biased region" description="Polar residues" evidence="2">
    <location>
        <begin position="425"/>
        <end position="439"/>
    </location>
</feature>
<dbReference type="Proteomes" id="UP001139168">
    <property type="component" value="Unassembled WGS sequence"/>
</dbReference>
<sequence>MPSRWSPEDNSAAGIHVRGGAHGLTVEYRELESVAGALEETVTQLTSLRSRCMEMYLLLSGTGAAHSHARHAAGAAELVIQGLARNRQELEEAAVDLRCAARNYLEAEGRVEKAISWLAVGVPAGIDLWRRGGGGFPERSVSELVVPPFDGFLIEKLLERLADGRFGELRPINVTELGVTGEPVPLTGSARGLLERSKRLLDGSDRGVVEILTVEEGERRVRIVTLPGMQDSGNMMVGPNPFDIYGNAEGRAQDSQYVADAVAEALRQAGASAEDAVILVGYSQGGIHAVNTGARLAESGEFSVEMVVTAGAPAGDRNTPAGISVLHLEHYQDWVPGADGTLNPDTPDRITVTGRTPVPEDAALDGLGPGHDLDVYLGLADQADVSKDPSLQESLGYLAEIIPPSSIAARGLFRFSRKPPAKPSKTPSVRTGPTPSPSLQAPPASGGSPSVHRPPWTPGW</sequence>
<feature type="coiled-coil region" evidence="1">
    <location>
        <begin position="73"/>
        <end position="107"/>
    </location>
</feature>
<reference evidence="3" key="1">
    <citation type="submission" date="2021-10" db="EMBL/GenBank/DDBJ databases">
        <title>Novel species in genus Arthrobacter.</title>
        <authorList>
            <person name="Liu Y."/>
        </authorList>
    </citation>
    <scope>NUCLEOTIDE SEQUENCE</scope>
    <source>
        <strain evidence="3">Zg-Y786</strain>
    </source>
</reference>
<accession>A0ABS8GI04</accession>
<organism evidence="3 4">
    <name type="scientific">Arthrobacter gengyunqii</name>
    <dbReference type="NCBI Taxonomy" id="2886940"/>
    <lineage>
        <taxon>Bacteria</taxon>
        <taxon>Bacillati</taxon>
        <taxon>Actinomycetota</taxon>
        <taxon>Actinomycetes</taxon>
        <taxon>Micrococcales</taxon>
        <taxon>Micrococcaceae</taxon>
        <taxon>Arthrobacter</taxon>
    </lineage>
</organism>
<proteinExistence type="predicted"/>
<dbReference type="Gene3D" id="3.40.50.1820">
    <property type="entry name" value="alpha/beta hydrolase"/>
    <property type="match status" value="1"/>
</dbReference>
<evidence type="ECO:0000256" key="2">
    <source>
        <dbReference type="SAM" id="MobiDB-lite"/>
    </source>
</evidence>
<evidence type="ECO:0000313" key="3">
    <source>
        <dbReference type="EMBL" id="MCC3266008.1"/>
    </source>
</evidence>
<name>A0ABS8GI04_9MICC</name>